<dbReference type="InterPro" id="IPR008599">
    <property type="entry name" value="Diacid_rec"/>
</dbReference>
<dbReference type="Proteomes" id="UP001519273">
    <property type="component" value="Unassembled WGS sequence"/>
</dbReference>
<dbReference type="Pfam" id="PF05651">
    <property type="entry name" value="Diacid_rec"/>
    <property type="match status" value="1"/>
</dbReference>
<keyword evidence="3" id="KW-0175">Coiled coil</keyword>
<gene>
    <name evidence="5" type="ORF">J2Z20_002488</name>
</gene>
<evidence type="ECO:0000256" key="3">
    <source>
        <dbReference type="SAM" id="Coils"/>
    </source>
</evidence>
<feature type="domain" description="Methyl-accepting transducer" evidence="4">
    <location>
        <begin position="123"/>
        <end position="284"/>
    </location>
</feature>
<dbReference type="SUPFAM" id="SSF58104">
    <property type="entry name" value="Methyl-accepting chemotaxis protein (MCP) signaling domain"/>
    <property type="match status" value="1"/>
</dbReference>
<keyword evidence="1 2" id="KW-0807">Transducer</keyword>
<keyword evidence="6" id="KW-1185">Reference proteome</keyword>
<organism evidence="5 6">
    <name type="scientific">Paenibacillus sediminis</name>
    <dbReference type="NCBI Taxonomy" id="664909"/>
    <lineage>
        <taxon>Bacteria</taxon>
        <taxon>Bacillati</taxon>
        <taxon>Bacillota</taxon>
        <taxon>Bacilli</taxon>
        <taxon>Bacillales</taxon>
        <taxon>Paenibacillaceae</taxon>
        <taxon>Paenibacillus</taxon>
    </lineage>
</organism>
<dbReference type="Pfam" id="PF00015">
    <property type="entry name" value="MCPsignal"/>
    <property type="match status" value="1"/>
</dbReference>
<evidence type="ECO:0000313" key="6">
    <source>
        <dbReference type="Proteomes" id="UP001519273"/>
    </source>
</evidence>
<evidence type="ECO:0000313" key="5">
    <source>
        <dbReference type="EMBL" id="MBP1937575.1"/>
    </source>
</evidence>
<evidence type="ECO:0000259" key="4">
    <source>
        <dbReference type="PROSITE" id="PS50111"/>
    </source>
</evidence>
<dbReference type="SMART" id="SM00283">
    <property type="entry name" value="MA"/>
    <property type="match status" value="1"/>
</dbReference>
<reference evidence="5 6" key="1">
    <citation type="submission" date="2021-03" db="EMBL/GenBank/DDBJ databases">
        <title>Genomic Encyclopedia of Type Strains, Phase IV (KMG-IV): sequencing the most valuable type-strain genomes for metagenomic binning, comparative biology and taxonomic classification.</title>
        <authorList>
            <person name="Goeker M."/>
        </authorList>
    </citation>
    <scope>NUCLEOTIDE SEQUENCE [LARGE SCALE GENOMIC DNA]</scope>
    <source>
        <strain evidence="5 6">DSM 23491</strain>
    </source>
</reference>
<dbReference type="PANTHER" id="PTHR32089">
    <property type="entry name" value="METHYL-ACCEPTING CHEMOTAXIS PROTEIN MCPB"/>
    <property type="match status" value="1"/>
</dbReference>
<protein>
    <submittedName>
        <fullName evidence="5">Sugar diacid utilization regulator</fullName>
    </submittedName>
</protein>
<feature type="coiled-coil region" evidence="3">
    <location>
        <begin position="119"/>
        <end position="177"/>
    </location>
</feature>
<dbReference type="PANTHER" id="PTHR32089:SF112">
    <property type="entry name" value="LYSOZYME-LIKE PROTEIN-RELATED"/>
    <property type="match status" value="1"/>
</dbReference>
<evidence type="ECO:0000256" key="2">
    <source>
        <dbReference type="PROSITE-ProRule" id="PRU00284"/>
    </source>
</evidence>
<dbReference type="RefSeq" id="WP_245252302.1">
    <property type="nucleotide sequence ID" value="NZ_CBCRVE010000007.1"/>
</dbReference>
<sequence>MLLFQKEGFFDEIVQILHEETGEHVNIMGPGGVIVSSTRPERIGSVHEAAKKIMDKLIDDALVTEEEAQKLEGVRAGCNLPIEYNGERIGVVGMSGDPARMIQIVRVAVRTVTLWIRNYEQQEERNKTADNVYNQLQQMAAAIQQIGAQSEEFTVASKEALNEVQSAAEHIQAMEKALNFIKETADHSNLIGLNASIEAAHAGEAGRGFGVVASEVRKLAANSHNHVQIIRNLLAQVNSSFDRISKQAQHNEIRTHEQHAALQEIASYVNEIENVMSTLKEGVD</sequence>
<dbReference type="EMBL" id="JAGGKP010000006">
    <property type="protein sequence ID" value="MBP1937575.1"/>
    <property type="molecule type" value="Genomic_DNA"/>
</dbReference>
<name>A0ABS4H4W1_9BACL</name>
<accession>A0ABS4H4W1</accession>
<comment type="caution">
    <text evidence="5">The sequence shown here is derived from an EMBL/GenBank/DDBJ whole genome shotgun (WGS) entry which is preliminary data.</text>
</comment>
<dbReference type="InterPro" id="IPR004089">
    <property type="entry name" value="MCPsignal_dom"/>
</dbReference>
<proteinExistence type="predicted"/>
<dbReference type="Gene3D" id="1.10.287.950">
    <property type="entry name" value="Methyl-accepting chemotaxis protein"/>
    <property type="match status" value="1"/>
</dbReference>
<dbReference type="PROSITE" id="PS50111">
    <property type="entry name" value="CHEMOTAXIS_TRANSDUC_2"/>
    <property type="match status" value="1"/>
</dbReference>
<evidence type="ECO:0000256" key="1">
    <source>
        <dbReference type="ARBA" id="ARBA00023224"/>
    </source>
</evidence>